<feature type="region of interest" description="Disordered" evidence="1">
    <location>
        <begin position="1"/>
        <end position="95"/>
    </location>
</feature>
<evidence type="ECO:0000256" key="1">
    <source>
        <dbReference type="SAM" id="MobiDB-lite"/>
    </source>
</evidence>
<feature type="compositionally biased region" description="Basic and acidic residues" evidence="1">
    <location>
        <begin position="84"/>
        <end position="95"/>
    </location>
</feature>
<dbReference type="EMBL" id="NMUH01001765">
    <property type="protein sequence ID" value="MQL95194.1"/>
    <property type="molecule type" value="Genomic_DNA"/>
</dbReference>
<proteinExistence type="predicted"/>
<name>A0A843VQ23_COLES</name>
<accession>A0A843VQ23</accession>
<feature type="compositionally biased region" description="Acidic residues" evidence="1">
    <location>
        <begin position="74"/>
        <end position="83"/>
    </location>
</feature>
<organism evidence="2 3">
    <name type="scientific">Colocasia esculenta</name>
    <name type="common">Wild taro</name>
    <name type="synonym">Arum esculentum</name>
    <dbReference type="NCBI Taxonomy" id="4460"/>
    <lineage>
        <taxon>Eukaryota</taxon>
        <taxon>Viridiplantae</taxon>
        <taxon>Streptophyta</taxon>
        <taxon>Embryophyta</taxon>
        <taxon>Tracheophyta</taxon>
        <taxon>Spermatophyta</taxon>
        <taxon>Magnoliopsida</taxon>
        <taxon>Liliopsida</taxon>
        <taxon>Araceae</taxon>
        <taxon>Aroideae</taxon>
        <taxon>Colocasieae</taxon>
        <taxon>Colocasia</taxon>
    </lineage>
</organism>
<dbReference type="Proteomes" id="UP000652761">
    <property type="component" value="Unassembled WGS sequence"/>
</dbReference>
<sequence length="95" mass="10852">MKLRIKTHATTHDAITSTRSHPSYNTMHQGSRRHKTEMFEHEYTVLPQTPKVNKVQPSYGAPTPEWLASPGTGVDDDPPEREEGESQEKRPSREK</sequence>
<reference evidence="2" key="1">
    <citation type="submission" date="2017-07" db="EMBL/GenBank/DDBJ databases">
        <title>Taro Niue Genome Assembly and Annotation.</title>
        <authorList>
            <person name="Atibalentja N."/>
            <person name="Keating K."/>
            <person name="Fields C.J."/>
        </authorList>
    </citation>
    <scope>NUCLEOTIDE SEQUENCE</scope>
    <source>
        <strain evidence="2">Niue_2</strain>
        <tissue evidence="2">Leaf</tissue>
    </source>
</reference>
<dbReference type="AlphaFoldDB" id="A0A843VQ23"/>
<evidence type="ECO:0000313" key="3">
    <source>
        <dbReference type="Proteomes" id="UP000652761"/>
    </source>
</evidence>
<keyword evidence="3" id="KW-1185">Reference proteome</keyword>
<protein>
    <submittedName>
        <fullName evidence="2">Uncharacterized protein</fullName>
    </submittedName>
</protein>
<evidence type="ECO:0000313" key="2">
    <source>
        <dbReference type="EMBL" id="MQL95194.1"/>
    </source>
</evidence>
<feature type="compositionally biased region" description="Polar residues" evidence="1">
    <location>
        <begin position="13"/>
        <end position="29"/>
    </location>
</feature>
<comment type="caution">
    <text evidence="2">The sequence shown here is derived from an EMBL/GenBank/DDBJ whole genome shotgun (WGS) entry which is preliminary data.</text>
</comment>
<gene>
    <name evidence="2" type="ORF">Taro_027860</name>
</gene>